<keyword evidence="1" id="KW-0238">DNA-binding</keyword>
<dbReference type="InterPro" id="IPR010982">
    <property type="entry name" value="Lambda_DNA-bd_dom_sf"/>
</dbReference>
<keyword evidence="4" id="KW-1185">Reference proteome</keyword>
<dbReference type="CDD" id="cd02209">
    <property type="entry name" value="cupin_XRE_C"/>
    <property type="match status" value="1"/>
</dbReference>
<dbReference type="InterPro" id="IPR001387">
    <property type="entry name" value="Cro/C1-type_HTH"/>
</dbReference>
<dbReference type="InterPro" id="IPR014710">
    <property type="entry name" value="RmlC-like_jellyroll"/>
</dbReference>
<reference evidence="3" key="1">
    <citation type="submission" date="2020-12" db="EMBL/GenBank/DDBJ databases">
        <title>Leucobacter sp. CAS2, isolated from Chromium sludge.</title>
        <authorList>
            <person name="Xu Z."/>
        </authorList>
    </citation>
    <scope>NUCLEOTIDE SEQUENCE</scope>
    <source>
        <strain evidence="3">CSA2</strain>
    </source>
</reference>
<comment type="caution">
    <text evidence="3">The sequence shown here is derived from an EMBL/GenBank/DDBJ whole genome shotgun (WGS) entry which is preliminary data.</text>
</comment>
<evidence type="ECO:0000256" key="1">
    <source>
        <dbReference type="ARBA" id="ARBA00023125"/>
    </source>
</evidence>
<dbReference type="Proteomes" id="UP000618733">
    <property type="component" value="Unassembled WGS sequence"/>
</dbReference>
<name>A0A934QEZ3_9MICO</name>
<dbReference type="PANTHER" id="PTHR46797">
    <property type="entry name" value="HTH-TYPE TRANSCRIPTIONAL REGULATOR"/>
    <property type="match status" value="1"/>
</dbReference>
<evidence type="ECO:0000313" key="3">
    <source>
        <dbReference type="EMBL" id="MBK0422017.1"/>
    </source>
</evidence>
<evidence type="ECO:0000259" key="2">
    <source>
        <dbReference type="PROSITE" id="PS50943"/>
    </source>
</evidence>
<dbReference type="InterPro" id="IPR050807">
    <property type="entry name" value="TransReg_Diox_bact_type"/>
</dbReference>
<dbReference type="AlphaFoldDB" id="A0A934QEZ3"/>
<sequence>MAERSGLSKQTIVDIEAGRANPTIETLETLSEGLGVSVRALVSEMGNEVMFQSGELVHWQELGYAAVRSLDQVYGSGYVYNAVLRLEAARGAARPRSGARGVLRHCYVLEGRVELGPEGRTIEAGERDFVRFPGEGAHLFRAITPQALVFVVTTTPQASTRSAASSF</sequence>
<dbReference type="Gene3D" id="2.60.120.10">
    <property type="entry name" value="Jelly Rolls"/>
    <property type="match status" value="1"/>
</dbReference>
<dbReference type="GO" id="GO:0003700">
    <property type="term" value="F:DNA-binding transcription factor activity"/>
    <property type="evidence" value="ECO:0007669"/>
    <property type="project" value="TreeGrafter"/>
</dbReference>
<dbReference type="GO" id="GO:0003677">
    <property type="term" value="F:DNA binding"/>
    <property type="evidence" value="ECO:0007669"/>
    <property type="project" value="UniProtKB-KW"/>
</dbReference>
<proteinExistence type="predicted"/>
<protein>
    <submittedName>
        <fullName evidence="3">Helix-turn-helix transcriptional regulator</fullName>
    </submittedName>
</protein>
<feature type="domain" description="HTH cro/C1-type" evidence="2">
    <location>
        <begin position="1"/>
        <end position="41"/>
    </location>
</feature>
<dbReference type="InterPro" id="IPR011051">
    <property type="entry name" value="RmlC_Cupin_sf"/>
</dbReference>
<dbReference type="Pfam" id="PF01381">
    <property type="entry name" value="HTH_3"/>
    <property type="match status" value="1"/>
</dbReference>
<dbReference type="Gene3D" id="1.10.260.40">
    <property type="entry name" value="lambda repressor-like DNA-binding domains"/>
    <property type="match status" value="1"/>
</dbReference>
<dbReference type="EMBL" id="JAEHOI010000006">
    <property type="protein sequence ID" value="MBK0422017.1"/>
    <property type="molecule type" value="Genomic_DNA"/>
</dbReference>
<dbReference type="PANTHER" id="PTHR46797:SF1">
    <property type="entry name" value="METHYLPHOSPHONATE SYNTHASE"/>
    <property type="match status" value="1"/>
</dbReference>
<dbReference type="CDD" id="cd00093">
    <property type="entry name" value="HTH_XRE"/>
    <property type="match status" value="1"/>
</dbReference>
<organism evidence="3 4">
    <name type="scientific">Leucobacter edaphi</name>
    <dbReference type="NCBI Taxonomy" id="2796472"/>
    <lineage>
        <taxon>Bacteria</taxon>
        <taxon>Bacillati</taxon>
        <taxon>Actinomycetota</taxon>
        <taxon>Actinomycetes</taxon>
        <taxon>Micrococcales</taxon>
        <taxon>Microbacteriaceae</taxon>
        <taxon>Leucobacter</taxon>
    </lineage>
</organism>
<evidence type="ECO:0000313" key="4">
    <source>
        <dbReference type="Proteomes" id="UP000618733"/>
    </source>
</evidence>
<dbReference type="SUPFAM" id="SSF47413">
    <property type="entry name" value="lambda repressor-like DNA-binding domains"/>
    <property type="match status" value="1"/>
</dbReference>
<gene>
    <name evidence="3" type="ORF">JD292_08015</name>
</gene>
<dbReference type="SUPFAM" id="SSF51182">
    <property type="entry name" value="RmlC-like cupins"/>
    <property type="match status" value="1"/>
</dbReference>
<dbReference type="PROSITE" id="PS50943">
    <property type="entry name" value="HTH_CROC1"/>
    <property type="match status" value="1"/>
</dbReference>
<accession>A0A934QEZ3</accession>
<dbReference type="GO" id="GO:0005829">
    <property type="term" value="C:cytosol"/>
    <property type="evidence" value="ECO:0007669"/>
    <property type="project" value="TreeGrafter"/>
</dbReference>